<name>A0A7R7VXE6_ASPCH</name>
<reference evidence="4" key="2">
    <citation type="submission" date="2021-02" db="EMBL/GenBank/DDBJ databases">
        <title>Aspergillus chevalieri M1 genome sequence.</title>
        <authorList>
            <person name="Kadooka C."/>
            <person name="Mori K."/>
            <person name="Futagami T."/>
        </authorList>
    </citation>
    <scope>NUCLEOTIDE SEQUENCE</scope>
    <source>
        <strain evidence="4">M1</strain>
    </source>
</reference>
<dbReference type="PANTHER" id="PTHR47706:SF6">
    <property type="entry name" value="NMRA-LIKE FAMILY PROTEIN (AFU_ORTHOLOGUE AFUA_6G00280)"/>
    <property type="match status" value="1"/>
</dbReference>
<reference evidence="4" key="1">
    <citation type="submission" date="2021-01" db="EMBL/GenBank/DDBJ databases">
        <authorList>
            <consortium name="Aspergillus chevalieri M1 genome sequencing consortium"/>
            <person name="Kazuki M."/>
            <person name="Futagami T."/>
        </authorList>
    </citation>
    <scope>NUCLEOTIDE SEQUENCE</scope>
    <source>
        <strain evidence="4">M1</strain>
    </source>
</reference>
<dbReference type="GO" id="GO:0016491">
    <property type="term" value="F:oxidoreductase activity"/>
    <property type="evidence" value="ECO:0007669"/>
    <property type="project" value="UniProtKB-KW"/>
</dbReference>
<feature type="domain" description="NmrA-like" evidence="3">
    <location>
        <begin position="5"/>
        <end position="299"/>
    </location>
</feature>
<dbReference type="InterPro" id="IPR008030">
    <property type="entry name" value="NmrA-like"/>
</dbReference>
<dbReference type="InterPro" id="IPR051609">
    <property type="entry name" value="NmrA/Isoflavone_reductase-like"/>
</dbReference>
<keyword evidence="2" id="KW-0560">Oxidoreductase</keyword>
<dbReference type="GeneID" id="66986880"/>
<dbReference type="Proteomes" id="UP000637239">
    <property type="component" value="Chromosome 8"/>
</dbReference>
<dbReference type="InterPro" id="IPR036291">
    <property type="entry name" value="NAD(P)-bd_dom_sf"/>
</dbReference>
<dbReference type="CDD" id="cd05259">
    <property type="entry name" value="PCBER_SDR_a"/>
    <property type="match status" value="1"/>
</dbReference>
<protein>
    <recommendedName>
        <fullName evidence="3">NmrA-like domain-containing protein</fullName>
    </recommendedName>
</protein>
<proteinExistence type="predicted"/>
<dbReference type="PANTHER" id="PTHR47706">
    <property type="entry name" value="NMRA-LIKE FAMILY PROTEIN"/>
    <property type="match status" value="1"/>
</dbReference>
<dbReference type="RefSeq" id="XP_043141044.1">
    <property type="nucleotide sequence ID" value="XM_043283801.1"/>
</dbReference>
<organism evidence="4 5">
    <name type="scientific">Aspergillus chevalieri</name>
    <name type="common">Eurotium chevalieri</name>
    <dbReference type="NCBI Taxonomy" id="182096"/>
    <lineage>
        <taxon>Eukaryota</taxon>
        <taxon>Fungi</taxon>
        <taxon>Dikarya</taxon>
        <taxon>Ascomycota</taxon>
        <taxon>Pezizomycotina</taxon>
        <taxon>Eurotiomycetes</taxon>
        <taxon>Eurotiomycetidae</taxon>
        <taxon>Eurotiales</taxon>
        <taxon>Aspergillaceae</taxon>
        <taxon>Aspergillus</taxon>
        <taxon>Aspergillus subgen. Aspergillus</taxon>
    </lineage>
</organism>
<evidence type="ECO:0000256" key="2">
    <source>
        <dbReference type="ARBA" id="ARBA00023002"/>
    </source>
</evidence>
<dbReference type="AlphaFoldDB" id="A0A7R7VXE6"/>
<accession>A0A7R7VXE6</accession>
<dbReference type="Pfam" id="PF05368">
    <property type="entry name" value="NmrA"/>
    <property type="match status" value="1"/>
</dbReference>
<gene>
    <name evidence="4" type="ORF">ACHE_80431S</name>
</gene>
<evidence type="ECO:0000313" key="4">
    <source>
        <dbReference type="EMBL" id="BCR92531.1"/>
    </source>
</evidence>
<evidence type="ECO:0000259" key="3">
    <source>
        <dbReference type="Pfam" id="PF05368"/>
    </source>
</evidence>
<dbReference type="SUPFAM" id="SSF51735">
    <property type="entry name" value="NAD(P)-binding Rossmann-fold domains"/>
    <property type="match status" value="1"/>
</dbReference>
<dbReference type="Gene3D" id="3.40.50.720">
    <property type="entry name" value="NAD(P)-binding Rossmann-like Domain"/>
    <property type="match status" value="1"/>
</dbReference>
<dbReference type="EMBL" id="AP024423">
    <property type="protein sequence ID" value="BCR92531.1"/>
    <property type="molecule type" value="Genomic_DNA"/>
</dbReference>
<keyword evidence="1" id="KW-0521">NADP</keyword>
<keyword evidence="5" id="KW-1185">Reference proteome</keyword>
<dbReference type="KEGG" id="ache:ACHE_80431S"/>
<evidence type="ECO:0000313" key="5">
    <source>
        <dbReference type="Proteomes" id="UP000637239"/>
    </source>
</evidence>
<sequence length="332" mass="36518">MASPQKILVIGAGELGYQVLRFLVQHPKRQGINVSVLLRPASPSLSPDDPKQKKIDSLQQLGIHIVPGDIVKDDEDTLSSIFARYDTIISCTGFVSGRGTQIKLTRAVLSSTTARSKPRTTRYIPWQFGVDYDVIGRGSAQDVFDEQLDVRDMLRSSSQKTETHLQWTIISTGMFTSFLFEPSFGVVDLENATICALGSWENRVTLTTPADIGRITAEIVLSSNAAVSSGCDLGSSSDSSSGKVLFIGGDTVSYTELATLVERIVQKPFHRTLLTVEDMQNALARDPGNTLLKYQIVFGQGRGVSWDLEETWNRRRGIRAMTAAEWAEMNLV</sequence>
<evidence type="ECO:0000256" key="1">
    <source>
        <dbReference type="ARBA" id="ARBA00022857"/>
    </source>
</evidence>
<dbReference type="InterPro" id="IPR045312">
    <property type="entry name" value="PCBER-like"/>
</dbReference>